<dbReference type="EMBL" id="BAAABY010000032">
    <property type="protein sequence ID" value="GAA0475565.1"/>
    <property type="molecule type" value="Genomic_DNA"/>
</dbReference>
<comment type="caution">
    <text evidence="1">The sequence shown here is derived from an EMBL/GenBank/DDBJ whole genome shotgun (WGS) entry which is preliminary data.</text>
</comment>
<name>A0ABN1AG00_9ACTN</name>
<proteinExistence type="predicted"/>
<dbReference type="RefSeq" id="WP_346096952.1">
    <property type="nucleotide sequence ID" value="NZ_BAAABY010000032.1"/>
</dbReference>
<accession>A0ABN1AG00</accession>
<protein>
    <recommendedName>
        <fullName evidence="3">Phage tail protein</fullName>
    </recommendedName>
</protein>
<gene>
    <name evidence="1" type="ORF">GCM10010361_44990</name>
</gene>
<keyword evidence="2" id="KW-1185">Reference proteome</keyword>
<evidence type="ECO:0000313" key="2">
    <source>
        <dbReference type="Proteomes" id="UP001500909"/>
    </source>
</evidence>
<evidence type="ECO:0000313" key="1">
    <source>
        <dbReference type="EMBL" id="GAA0475565.1"/>
    </source>
</evidence>
<sequence length="131" mass="14674">MRQDVWEAIQSFAAPGRIAFRELDESTSILVPLESGSPIVFTDMGDSVSMRTGLDLNVLVDYEEDSAVATVKEVISALTDGHAVERLRASYRDRLTPCGYKVEYPSGNMQERDTERTTRQYTVRLPVWNAG</sequence>
<organism evidence="1 2">
    <name type="scientific">Streptomyces olivaceiscleroticus</name>
    <dbReference type="NCBI Taxonomy" id="68245"/>
    <lineage>
        <taxon>Bacteria</taxon>
        <taxon>Bacillati</taxon>
        <taxon>Actinomycetota</taxon>
        <taxon>Actinomycetes</taxon>
        <taxon>Kitasatosporales</taxon>
        <taxon>Streptomycetaceae</taxon>
        <taxon>Streptomyces</taxon>
    </lineage>
</organism>
<dbReference type="Proteomes" id="UP001500909">
    <property type="component" value="Unassembled WGS sequence"/>
</dbReference>
<evidence type="ECO:0008006" key="3">
    <source>
        <dbReference type="Google" id="ProtNLM"/>
    </source>
</evidence>
<reference evidence="1 2" key="1">
    <citation type="journal article" date="2019" name="Int. J. Syst. Evol. Microbiol.">
        <title>The Global Catalogue of Microorganisms (GCM) 10K type strain sequencing project: providing services to taxonomists for standard genome sequencing and annotation.</title>
        <authorList>
            <consortium name="The Broad Institute Genomics Platform"/>
            <consortium name="The Broad Institute Genome Sequencing Center for Infectious Disease"/>
            <person name="Wu L."/>
            <person name="Ma J."/>
        </authorList>
    </citation>
    <scope>NUCLEOTIDE SEQUENCE [LARGE SCALE GENOMIC DNA]</scope>
    <source>
        <strain evidence="1 2">JCM 4805</strain>
    </source>
</reference>